<dbReference type="Pfam" id="PF13416">
    <property type="entry name" value="SBP_bac_8"/>
    <property type="match status" value="1"/>
</dbReference>
<evidence type="ECO:0008006" key="4">
    <source>
        <dbReference type="Google" id="ProtNLM"/>
    </source>
</evidence>
<comment type="caution">
    <text evidence="2">The sequence shown here is derived from an EMBL/GenBank/DDBJ whole genome shotgun (WGS) entry which is preliminary data.</text>
</comment>
<gene>
    <name evidence="2" type="ORF">ThidrDRAFT_2003</name>
</gene>
<evidence type="ECO:0000313" key="3">
    <source>
        <dbReference type="Proteomes" id="UP000004200"/>
    </source>
</evidence>
<proteinExistence type="predicted"/>
<protein>
    <recommendedName>
        <fullName evidence="4">Signal peptide prediction</fullName>
    </recommendedName>
</protein>
<dbReference type="InterPro" id="IPR006059">
    <property type="entry name" value="SBP"/>
</dbReference>
<dbReference type="STRING" id="765913.ThidrDRAFT_2003"/>
<dbReference type="PATRIC" id="fig|765913.3.peg.2037"/>
<dbReference type="EMBL" id="AFWT01000012">
    <property type="protein sequence ID" value="EGV31381.1"/>
    <property type="molecule type" value="Genomic_DNA"/>
</dbReference>
<dbReference type="SUPFAM" id="SSF53850">
    <property type="entry name" value="Periplasmic binding protein-like II"/>
    <property type="match status" value="1"/>
</dbReference>
<keyword evidence="1" id="KW-0732">Signal</keyword>
<keyword evidence="3" id="KW-1185">Reference proteome</keyword>
<evidence type="ECO:0000256" key="1">
    <source>
        <dbReference type="ARBA" id="ARBA00022729"/>
    </source>
</evidence>
<dbReference type="Gene3D" id="3.40.190.10">
    <property type="entry name" value="Periplasmic binding protein-like II"/>
    <property type="match status" value="1"/>
</dbReference>
<dbReference type="AlphaFoldDB" id="G2E140"/>
<sequence>MRQPPAGDSTKTRPISSRRRAVCQAMAGLALEPIQAIGAPFIHTKGRVKLRVLGTHVTLREAIRRQAEQDLGIDLVFMPGGNAEILYQASSDPDCFDVYEQWSNSIKILWRAQSIQAIETRRIALWDAASDLAKTGRLTPNAPIGRGDAPCKLINVQPNGTLGLDPTGRISFLPYVHNVDAFGYDTRIVPTGIPYETESWSWMLNPRWRGRVALVNDPTIGLFDMALAAQASGLIEFEDIGELTKGEIDRLFEILIALKLAGHFSGFWSEVPESIEMMRSGRAAIASMFSPAITDLKESGIPAVYAAPREGYRAWHGVMCLSSRCQGRALDAAYDYMNWWLSGWPGAFVARMGYYISVPEPARAQLTQNEWDYWYDGKPAATDLPGPNGEIAVRAGSLRNGGSYWQRFSNVAVWNTVMNTYEYSLPRWYELLLA</sequence>
<dbReference type="PANTHER" id="PTHR30222:SF17">
    <property type="entry name" value="SPERMIDINE_PUTRESCINE-BINDING PERIPLASMIC PROTEIN"/>
    <property type="match status" value="1"/>
</dbReference>
<dbReference type="eggNOG" id="COG0687">
    <property type="taxonomic scope" value="Bacteria"/>
</dbReference>
<name>G2E140_9GAMM</name>
<reference evidence="2 3" key="1">
    <citation type="submission" date="2011-06" db="EMBL/GenBank/DDBJ databases">
        <title>The draft genome of Thiorhodococcus drewsii AZ1.</title>
        <authorList>
            <consortium name="US DOE Joint Genome Institute (JGI-PGF)"/>
            <person name="Lucas S."/>
            <person name="Han J."/>
            <person name="Lapidus A."/>
            <person name="Cheng J.-F."/>
            <person name="Goodwin L."/>
            <person name="Pitluck S."/>
            <person name="Peters L."/>
            <person name="Land M.L."/>
            <person name="Hauser L."/>
            <person name="Vogl K."/>
            <person name="Liu Z."/>
            <person name="Imhoff J."/>
            <person name="Thiel V."/>
            <person name="Frigaard N.-U."/>
            <person name="Bryant D.A."/>
            <person name="Woyke T.J."/>
        </authorList>
    </citation>
    <scope>NUCLEOTIDE SEQUENCE [LARGE SCALE GENOMIC DNA]</scope>
    <source>
        <strain evidence="2 3">AZ1</strain>
    </source>
</reference>
<dbReference type="Proteomes" id="UP000004200">
    <property type="component" value="Unassembled WGS sequence"/>
</dbReference>
<accession>G2E140</accession>
<dbReference type="PANTHER" id="PTHR30222">
    <property type="entry name" value="SPERMIDINE/PUTRESCINE-BINDING PERIPLASMIC PROTEIN"/>
    <property type="match status" value="1"/>
</dbReference>
<evidence type="ECO:0000313" key="2">
    <source>
        <dbReference type="EMBL" id="EGV31381.1"/>
    </source>
</evidence>
<organism evidence="2 3">
    <name type="scientific">Thiorhodococcus drewsii AZ1</name>
    <dbReference type="NCBI Taxonomy" id="765913"/>
    <lineage>
        <taxon>Bacteria</taxon>
        <taxon>Pseudomonadati</taxon>
        <taxon>Pseudomonadota</taxon>
        <taxon>Gammaproteobacteria</taxon>
        <taxon>Chromatiales</taxon>
        <taxon>Chromatiaceae</taxon>
        <taxon>Thiorhodococcus</taxon>
    </lineage>
</organism>